<name>A0A166XEZ0_9AGAM</name>
<dbReference type="PROSITE" id="PS00108">
    <property type="entry name" value="PROTEIN_KINASE_ST"/>
    <property type="match status" value="1"/>
</dbReference>
<keyword evidence="3" id="KW-0597">Phosphoprotein</keyword>
<feature type="region of interest" description="Disordered" evidence="12">
    <location>
        <begin position="113"/>
        <end position="138"/>
    </location>
</feature>
<evidence type="ECO:0000313" key="15">
    <source>
        <dbReference type="EMBL" id="KZP34716.1"/>
    </source>
</evidence>
<evidence type="ECO:0000256" key="2">
    <source>
        <dbReference type="ARBA" id="ARBA00022527"/>
    </source>
</evidence>
<evidence type="ECO:0000256" key="10">
    <source>
        <dbReference type="ARBA" id="ARBA00048679"/>
    </source>
</evidence>
<evidence type="ECO:0000256" key="3">
    <source>
        <dbReference type="ARBA" id="ARBA00022553"/>
    </source>
</evidence>
<dbReference type="PROSITE" id="PS51285">
    <property type="entry name" value="AGC_KINASE_CTER"/>
    <property type="match status" value="1"/>
</dbReference>
<dbReference type="CDD" id="cd21742">
    <property type="entry name" value="MobB_NDR_LATS-like"/>
    <property type="match status" value="1"/>
</dbReference>
<dbReference type="PROSITE" id="PS50011">
    <property type="entry name" value="PROTEIN_KINASE_DOM"/>
    <property type="match status" value="1"/>
</dbReference>
<dbReference type="FunFam" id="1.10.510.10:FF:000024">
    <property type="entry name" value="Probable serine/threonine-protein kinase cot-1"/>
    <property type="match status" value="1"/>
</dbReference>
<comment type="similarity">
    <text evidence="8">Belongs to the protein kinase superfamily. STE Ser/Thr protein kinase family. COT1 subfamily.</text>
</comment>
<dbReference type="CDD" id="cd05573">
    <property type="entry name" value="STKc_ROCK_NDR_like"/>
    <property type="match status" value="1"/>
</dbReference>
<dbReference type="GO" id="GO:0005524">
    <property type="term" value="F:ATP binding"/>
    <property type="evidence" value="ECO:0007669"/>
    <property type="project" value="UniProtKB-UniRule"/>
</dbReference>
<feature type="region of interest" description="Disordered" evidence="12">
    <location>
        <begin position="753"/>
        <end position="787"/>
    </location>
</feature>
<comment type="catalytic activity">
    <reaction evidence="10">
        <text>L-seryl-[protein] + ATP = O-phospho-L-seryl-[protein] + ADP + H(+)</text>
        <dbReference type="Rhea" id="RHEA:17989"/>
        <dbReference type="Rhea" id="RHEA-COMP:9863"/>
        <dbReference type="Rhea" id="RHEA-COMP:11604"/>
        <dbReference type="ChEBI" id="CHEBI:15378"/>
        <dbReference type="ChEBI" id="CHEBI:29999"/>
        <dbReference type="ChEBI" id="CHEBI:30616"/>
        <dbReference type="ChEBI" id="CHEBI:83421"/>
        <dbReference type="ChEBI" id="CHEBI:456216"/>
        <dbReference type="EC" id="2.7.11.1"/>
    </reaction>
</comment>
<dbReference type="FunFam" id="3.30.200.20:FF:000192">
    <property type="entry name" value="Serine/threonine-protein kinase cot-1"/>
    <property type="match status" value="1"/>
</dbReference>
<dbReference type="InterPro" id="IPR011009">
    <property type="entry name" value="Kinase-like_dom_sf"/>
</dbReference>
<dbReference type="PANTHER" id="PTHR24356:SF400">
    <property type="entry name" value="SERINE_THREONINE-PROTEIN KINASE CBK1"/>
    <property type="match status" value="1"/>
</dbReference>
<dbReference type="InterPro" id="IPR050236">
    <property type="entry name" value="Ser_Thr_kinase_AGC"/>
</dbReference>
<dbReference type="SUPFAM" id="SSF56112">
    <property type="entry name" value="Protein kinase-like (PK-like)"/>
    <property type="match status" value="1"/>
</dbReference>
<dbReference type="SMART" id="SM00133">
    <property type="entry name" value="S_TK_X"/>
    <property type="match status" value="1"/>
</dbReference>
<dbReference type="SMART" id="SM00220">
    <property type="entry name" value="S_TKc"/>
    <property type="match status" value="1"/>
</dbReference>
<feature type="binding site" evidence="11">
    <location>
        <position position="407"/>
    </location>
    <ligand>
        <name>ATP</name>
        <dbReference type="ChEBI" id="CHEBI:30616"/>
    </ligand>
</feature>
<dbReference type="OrthoDB" id="3638488at2759"/>
<gene>
    <name evidence="15" type="ORF">FIBSPDRAFT_1035695</name>
</gene>
<dbReference type="EMBL" id="KV417480">
    <property type="protein sequence ID" value="KZP34716.1"/>
    <property type="molecule type" value="Genomic_DNA"/>
</dbReference>
<dbReference type="InterPro" id="IPR000961">
    <property type="entry name" value="AGC-kinase_C"/>
</dbReference>
<dbReference type="EC" id="2.7.11.1" evidence="1"/>
<dbReference type="Gene3D" id="3.30.200.20">
    <property type="entry name" value="Phosphorylase Kinase, domain 1"/>
    <property type="match status" value="1"/>
</dbReference>
<evidence type="ECO:0000259" key="14">
    <source>
        <dbReference type="PROSITE" id="PS51285"/>
    </source>
</evidence>
<dbReference type="STRING" id="436010.A0A166XEZ0"/>
<keyword evidence="4" id="KW-0808">Transferase</keyword>
<accession>A0A166XEZ0</accession>
<dbReference type="InterPro" id="IPR000719">
    <property type="entry name" value="Prot_kinase_dom"/>
</dbReference>
<dbReference type="InterPro" id="IPR059233">
    <property type="entry name" value="MobB_NdrA/B/Cbk1"/>
</dbReference>
<protein>
    <recommendedName>
        <fullName evidence="1">non-specific serine/threonine protein kinase</fullName>
        <ecNumber evidence="1">2.7.11.1</ecNumber>
    </recommendedName>
</protein>
<evidence type="ECO:0000256" key="11">
    <source>
        <dbReference type="PROSITE-ProRule" id="PRU10141"/>
    </source>
</evidence>
<feature type="region of interest" description="Disordered" evidence="12">
    <location>
        <begin position="828"/>
        <end position="848"/>
    </location>
</feature>
<organism evidence="15">
    <name type="scientific">Athelia psychrophila</name>
    <dbReference type="NCBI Taxonomy" id="1759441"/>
    <lineage>
        <taxon>Eukaryota</taxon>
        <taxon>Fungi</taxon>
        <taxon>Dikarya</taxon>
        <taxon>Basidiomycota</taxon>
        <taxon>Agaricomycotina</taxon>
        <taxon>Agaricomycetes</taxon>
        <taxon>Agaricomycetidae</taxon>
        <taxon>Atheliales</taxon>
        <taxon>Atheliaceae</taxon>
        <taxon>Athelia</taxon>
    </lineage>
</organism>
<dbReference type="Gene3D" id="1.10.510.10">
    <property type="entry name" value="Transferase(Phosphotransferase) domain 1"/>
    <property type="match status" value="1"/>
</dbReference>
<evidence type="ECO:0000256" key="1">
    <source>
        <dbReference type="ARBA" id="ARBA00012513"/>
    </source>
</evidence>
<keyword evidence="5 11" id="KW-0547">Nucleotide-binding</keyword>
<dbReference type="PANTHER" id="PTHR24356">
    <property type="entry name" value="SERINE/THREONINE-PROTEIN KINASE"/>
    <property type="match status" value="1"/>
</dbReference>
<dbReference type="PROSITE" id="PS00107">
    <property type="entry name" value="PROTEIN_KINASE_ATP"/>
    <property type="match status" value="1"/>
</dbReference>
<keyword evidence="6" id="KW-0418">Kinase</keyword>
<comment type="catalytic activity">
    <reaction evidence="9">
        <text>L-threonyl-[protein] + ATP = O-phospho-L-threonyl-[protein] + ADP + H(+)</text>
        <dbReference type="Rhea" id="RHEA:46608"/>
        <dbReference type="Rhea" id="RHEA-COMP:11060"/>
        <dbReference type="Rhea" id="RHEA-COMP:11605"/>
        <dbReference type="ChEBI" id="CHEBI:15378"/>
        <dbReference type="ChEBI" id="CHEBI:30013"/>
        <dbReference type="ChEBI" id="CHEBI:30616"/>
        <dbReference type="ChEBI" id="CHEBI:61977"/>
        <dbReference type="ChEBI" id="CHEBI:456216"/>
        <dbReference type="EC" id="2.7.11.1"/>
    </reaction>
</comment>
<dbReference type="GO" id="GO:0035556">
    <property type="term" value="P:intracellular signal transduction"/>
    <property type="evidence" value="ECO:0007669"/>
    <property type="project" value="TreeGrafter"/>
</dbReference>
<dbReference type="GO" id="GO:0004674">
    <property type="term" value="F:protein serine/threonine kinase activity"/>
    <property type="evidence" value="ECO:0007669"/>
    <property type="project" value="UniProtKB-KW"/>
</dbReference>
<dbReference type="InterPro" id="IPR017441">
    <property type="entry name" value="Protein_kinase_ATP_BS"/>
</dbReference>
<dbReference type="InterPro" id="IPR008271">
    <property type="entry name" value="Ser/Thr_kinase_AS"/>
</dbReference>
<dbReference type="GO" id="GO:0007010">
    <property type="term" value="P:cytoskeleton organization"/>
    <property type="evidence" value="ECO:0007669"/>
    <property type="project" value="UniProtKB-ARBA"/>
</dbReference>
<reference evidence="15" key="1">
    <citation type="journal article" date="2016" name="Mol. Biol. Evol.">
        <title>Comparative Genomics of Early-Diverging Mushroom-Forming Fungi Provides Insights into the Origins of Lignocellulose Decay Capabilities.</title>
        <authorList>
            <person name="Nagy L.G."/>
            <person name="Riley R."/>
            <person name="Tritt A."/>
            <person name="Adam C."/>
            <person name="Daum C."/>
            <person name="Floudas D."/>
            <person name="Sun H."/>
            <person name="Yadav J.S."/>
            <person name="Pangilinan J."/>
            <person name="Larsson K.H."/>
            <person name="Matsuura K."/>
            <person name="Barry K."/>
            <person name="Labutti K."/>
            <person name="Kuo R."/>
            <person name="Ohm R.A."/>
            <person name="Bhattacharya S.S."/>
            <person name="Shirouzu T."/>
            <person name="Yoshinaga Y."/>
            <person name="Martin F.M."/>
            <person name="Grigoriev I.V."/>
            <person name="Hibbett D.S."/>
        </authorList>
    </citation>
    <scope>NUCLEOTIDE SEQUENCE [LARGE SCALE GENOMIC DNA]</scope>
    <source>
        <strain evidence="15">CBS 109695</strain>
    </source>
</reference>
<keyword evidence="2" id="KW-0723">Serine/threonine-protein kinase</keyword>
<evidence type="ECO:0000256" key="5">
    <source>
        <dbReference type="ARBA" id="ARBA00022741"/>
    </source>
</evidence>
<feature type="domain" description="Protein kinase" evidence="13">
    <location>
        <begin position="378"/>
        <end position="737"/>
    </location>
</feature>
<proteinExistence type="inferred from homology"/>
<dbReference type="AlphaFoldDB" id="A0A166XEZ0"/>
<evidence type="ECO:0000256" key="4">
    <source>
        <dbReference type="ARBA" id="ARBA00022679"/>
    </source>
</evidence>
<sequence>MASPSSRRPLPSLPTPAKAAYIPGSYPPEMYRPNPYESLVHPDPYDRYPVAEPLNAYDAHPTTTLSGGTMLHQGFYDLLSMIPTPSPSRLLWGATWSRQPEVVAGPRYEDLSPLNNAGTGPPKLLPYTTPPVSPKKRRISKDMVSSPTGFVHLVHASDADQAEALLTRWGPDGLGKLGDPRWANPIIDRIRQRNQEKAINEVVNALKPPQSSKIEERMTPLRVVNGISTATSSALTTAAQENFSPMNFSPTDGLPGRPGNSTIRWTGGLRAHPEIQENEDDPGANEHIAILTAPPPRPINPSLSTLEKAVNCAVYFENLYFPLLRHPPSREQRRIAMETDMMNLKLSEAQKENLRARWRQNETDYLRDQRRKVDASAFVKLKTIGHGAFGVVSLVRERPSGNLYAMKQLRKTDMLRKGQEGHVRAERDILKSASLTRSAGGAEWIVRLHYSFQDRDHLYLVLEYMGGGDLLNLLIERDTFEEDFTRFYVAEMVLAIESCHKLGFIHRDIKPDNFLFDPEGHIKLSDFGLATDLHWAHDTSYYEQQRVHLLHKHGIDLEDSNGIADSSKTIRMDKKDVDSLMGGGKNSGDGVFTWREKNRRKLAYSVCGTNSYMSPEVIRGHGYTFSCDWWSLGVIMFECLYGYPPFVSNSRHVTRQKILNWKQSIRFPSRPRISHEGVNLMEQLLCEPEDRIGSQSTASVTRPNSIAVAARRSGFIATPGTSSGADGANLIKSHPWFRGIDWKNIHRYTPPYRPELSDPADTRHFDSDIPAEPLAPANGAPADATKDPLLRDKVHGAEILDVRKALAFAGFTHKSPRVISYVRADKAFDPQPDSYGQEPAARGRGSVRSIHQIGKGRAISM</sequence>
<feature type="domain" description="AGC-kinase C-terminal" evidence="14">
    <location>
        <begin position="738"/>
        <end position="823"/>
    </location>
</feature>
<dbReference type="Pfam" id="PF00069">
    <property type="entry name" value="Pkinase"/>
    <property type="match status" value="2"/>
</dbReference>
<keyword evidence="7 11" id="KW-0067">ATP-binding</keyword>
<evidence type="ECO:0000256" key="8">
    <source>
        <dbReference type="ARBA" id="ARBA00038271"/>
    </source>
</evidence>
<evidence type="ECO:0000256" key="6">
    <source>
        <dbReference type="ARBA" id="ARBA00022777"/>
    </source>
</evidence>
<evidence type="ECO:0000256" key="9">
    <source>
        <dbReference type="ARBA" id="ARBA00047899"/>
    </source>
</evidence>
<evidence type="ECO:0000256" key="7">
    <source>
        <dbReference type="ARBA" id="ARBA00022840"/>
    </source>
</evidence>
<evidence type="ECO:0000259" key="13">
    <source>
        <dbReference type="PROSITE" id="PS50011"/>
    </source>
</evidence>
<evidence type="ECO:0000256" key="12">
    <source>
        <dbReference type="SAM" id="MobiDB-lite"/>
    </source>
</evidence>